<evidence type="ECO:0000313" key="1">
    <source>
        <dbReference type="EMBL" id="GAQ65354.1"/>
    </source>
</evidence>
<comment type="caution">
    <text evidence="1">The sequence shown here is derived from an EMBL/GenBank/DDBJ whole genome shotgun (WGS) entry which is preliminary data.</text>
</comment>
<gene>
    <name evidence="1" type="ORF">SsS58_05763</name>
</gene>
<sequence>MDRRPTGDTVPAPFEPAVTAAITGSRTVGSIRALTDRKLLVSSLRSVTSASTSLPCVATAAAFGHS</sequence>
<reference evidence="2" key="3">
    <citation type="submission" date="2016-02" db="EMBL/GenBank/DDBJ databases">
        <title>Draft genome of pathogenic Streptomyces sp. in Japan.</title>
        <authorList>
            <person name="Tomihama T."/>
            <person name="Ikenaga M."/>
            <person name="Sakai M."/>
            <person name="Okubo T."/>
            <person name="Ikeda S."/>
        </authorList>
    </citation>
    <scope>NUCLEOTIDE SEQUENCE [LARGE SCALE GENOMIC DNA]</scope>
    <source>
        <strain evidence="2">S58</strain>
    </source>
</reference>
<organism evidence="1 2">
    <name type="scientific">Streptomyces scabiei</name>
    <dbReference type="NCBI Taxonomy" id="1930"/>
    <lineage>
        <taxon>Bacteria</taxon>
        <taxon>Bacillati</taxon>
        <taxon>Actinomycetota</taxon>
        <taxon>Actinomycetes</taxon>
        <taxon>Kitasatosporales</taxon>
        <taxon>Streptomycetaceae</taxon>
        <taxon>Streptomyces</taxon>
    </lineage>
</organism>
<dbReference type="EMBL" id="BCMM01000029">
    <property type="protein sequence ID" value="GAQ65354.1"/>
    <property type="molecule type" value="Genomic_DNA"/>
</dbReference>
<name>A0A100JTE3_STRSC</name>
<proteinExistence type="predicted"/>
<dbReference type="Proteomes" id="UP000067448">
    <property type="component" value="Unassembled WGS sequence"/>
</dbReference>
<dbReference type="AlphaFoldDB" id="A0A100JTE3"/>
<reference evidence="2" key="1">
    <citation type="submission" date="2015-11" db="EMBL/GenBank/DDBJ databases">
        <authorList>
            <consortium name="Cross-ministerial Strategic Innovation Promotion Program (SIP) consortium"/>
            <person name="Tomihama T."/>
            <person name="Ikenaga M."/>
            <person name="Sakai M."/>
            <person name="Okubo T."/>
            <person name="Ikeda S."/>
        </authorList>
    </citation>
    <scope>NUCLEOTIDE SEQUENCE [LARGE SCALE GENOMIC DNA]</scope>
    <source>
        <strain evidence="2">S58</strain>
    </source>
</reference>
<accession>A0A100JTE3</accession>
<protein>
    <submittedName>
        <fullName evidence="1">Uncharacterized protein</fullName>
    </submittedName>
</protein>
<reference evidence="1 2" key="2">
    <citation type="journal article" date="2016" name="Genome Announc.">
        <title>Draft Genome Sequences of Streptomyces scabiei S58, Streptomyces turgidiscabies T45, and Streptomyces acidiscabies a10, the Pathogens of Potato Common Scab, Isolated in Japan.</title>
        <authorList>
            <person name="Tomihama T."/>
            <person name="Nishi Y."/>
            <person name="Sakai M."/>
            <person name="Ikenaga M."/>
            <person name="Okubo T."/>
            <person name="Ikeda S."/>
        </authorList>
    </citation>
    <scope>NUCLEOTIDE SEQUENCE [LARGE SCALE GENOMIC DNA]</scope>
    <source>
        <strain evidence="1 2">S58</strain>
    </source>
</reference>
<evidence type="ECO:0000313" key="2">
    <source>
        <dbReference type="Proteomes" id="UP000067448"/>
    </source>
</evidence>